<evidence type="ECO:0000313" key="3">
    <source>
        <dbReference type="Proteomes" id="UP000660265"/>
    </source>
</evidence>
<dbReference type="CDD" id="cd00093">
    <property type="entry name" value="HTH_XRE"/>
    <property type="match status" value="1"/>
</dbReference>
<dbReference type="PROSITE" id="PS50943">
    <property type="entry name" value="HTH_CROC1"/>
    <property type="match status" value="1"/>
</dbReference>
<dbReference type="EMBL" id="BMMV01000003">
    <property type="protein sequence ID" value="GGJ83102.1"/>
    <property type="molecule type" value="Genomic_DNA"/>
</dbReference>
<evidence type="ECO:0000313" key="2">
    <source>
        <dbReference type="EMBL" id="GGJ83102.1"/>
    </source>
</evidence>
<dbReference type="Pfam" id="PF13560">
    <property type="entry name" value="HTH_31"/>
    <property type="match status" value="1"/>
</dbReference>
<dbReference type="Pfam" id="PF19054">
    <property type="entry name" value="DUF5753"/>
    <property type="match status" value="1"/>
</dbReference>
<dbReference type="SMART" id="SM00530">
    <property type="entry name" value="HTH_XRE"/>
    <property type="match status" value="1"/>
</dbReference>
<sequence>MSSREPLFTRGRLRDRLRSAREASGLTQREVAEEMEWSTSKIIRIEAGRVGIAVNDIRALLPLYGISDPGTVADFVQLARLARMKSHAWWEEYREFTTPQFRTFLSYENSATLIRNYEPRVVPGLLQIEDYTREISRNLFLENDPKREKALLDLRAERQARVLELPEKELHFILDQSVICRAAELRSTMRRQLRHLLDLMDDQRVKIRVVPFSRAAYRLFNKSYVIFEFPDGGKNGNALYIERSSGMSFITREDLDSAPHDETPSYFLEAFWGLEQDVSKESTTKLLQNAMRDF</sequence>
<dbReference type="SUPFAM" id="SSF47413">
    <property type="entry name" value="lambda repressor-like DNA-binding domains"/>
    <property type="match status" value="1"/>
</dbReference>
<organism evidence="2 3">
    <name type="scientific">Streptomyces camponoticapitis</name>
    <dbReference type="NCBI Taxonomy" id="1616125"/>
    <lineage>
        <taxon>Bacteria</taxon>
        <taxon>Bacillati</taxon>
        <taxon>Actinomycetota</taxon>
        <taxon>Actinomycetes</taxon>
        <taxon>Kitasatosporales</taxon>
        <taxon>Streptomycetaceae</taxon>
        <taxon>Streptomyces</taxon>
    </lineage>
</organism>
<proteinExistence type="predicted"/>
<evidence type="ECO:0000259" key="1">
    <source>
        <dbReference type="PROSITE" id="PS50943"/>
    </source>
</evidence>
<reference evidence="3" key="1">
    <citation type="journal article" date="2019" name="Int. J. Syst. Evol. Microbiol.">
        <title>The Global Catalogue of Microorganisms (GCM) 10K type strain sequencing project: providing services to taxonomists for standard genome sequencing and annotation.</title>
        <authorList>
            <consortium name="The Broad Institute Genomics Platform"/>
            <consortium name="The Broad Institute Genome Sequencing Center for Infectious Disease"/>
            <person name="Wu L."/>
            <person name="Ma J."/>
        </authorList>
    </citation>
    <scope>NUCLEOTIDE SEQUENCE [LARGE SCALE GENOMIC DNA]</scope>
    <source>
        <strain evidence="3">CGMCC 4.7275</strain>
    </source>
</reference>
<dbReference type="InterPro" id="IPR001387">
    <property type="entry name" value="Cro/C1-type_HTH"/>
</dbReference>
<comment type="caution">
    <text evidence="2">The sequence shown here is derived from an EMBL/GenBank/DDBJ whole genome shotgun (WGS) entry which is preliminary data.</text>
</comment>
<dbReference type="InterPro" id="IPR043917">
    <property type="entry name" value="DUF5753"/>
</dbReference>
<keyword evidence="3" id="KW-1185">Reference proteome</keyword>
<dbReference type="RefSeq" id="WP_189106363.1">
    <property type="nucleotide sequence ID" value="NZ_BMMV01000003.1"/>
</dbReference>
<name>A0ABQ2E2I2_9ACTN</name>
<accession>A0ABQ2E2I2</accession>
<dbReference type="Proteomes" id="UP000660265">
    <property type="component" value="Unassembled WGS sequence"/>
</dbReference>
<dbReference type="Gene3D" id="1.10.260.40">
    <property type="entry name" value="lambda repressor-like DNA-binding domains"/>
    <property type="match status" value="1"/>
</dbReference>
<gene>
    <name evidence="2" type="ORF">GCM10011583_13450</name>
</gene>
<dbReference type="InterPro" id="IPR010982">
    <property type="entry name" value="Lambda_DNA-bd_dom_sf"/>
</dbReference>
<protein>
    <submittedName>
        <fullName evidence="2">Transcriptional regulator</fullName>
    </submittedName>
</protein>
<feature type="domain" description="HTH cro/C1-type" evidence="1">
    <location>
        <begin position="17"/>
        <end position="72"/>
    </location>
</feature>